<keyword evidence="3" id="KW-1185">Reference proteome</keyword>
<evidence type="ECO:0000259" key="1">
    <source>
        <dbReference type="Pfam" id="PF14730"/>
    </source>
</evidence>
<dbReference type="Proteomes" id="UP001597032">
    <property type="component" value="Unassembled WGS sequence"/>
</dbReference>
<proteinExistence type="predicted"/>
<organism evidence="2 3">
    <name type="scientific">Lutibacter aestuarii</name>
    <dbReference type="NCBI Taxonomy" id="861111"/>
    <lineage>
        <taxon>Bacteria</taxon>
        <taxon>Pseudomonadati</taxon>
        <taxon>Bacteroidota</taxon>
        <taxon>Flavobacteriia</taxon>
        <taxon>Flavobacteriales</taxon>
        <taxon>Flavobacteriaceae</taxon>
        <taxon>Lutibacter</taxon>
    </lineage>
</organism>
<dbReference type="RefSeq" id="WP_386783587.1">
    <property type="nucleotide sequence ID" value="NZ_JBHTIC010000020.1"/>
</dbReference>
<gene>
    <name evidence="2" type="ORF">ACFQZW_13055</name>
</gene>
<dbReference type="Gene3D" id="3.30.530.80">
    <property type="match status" value="1"/>
</dbReference>
<evidence type="ECO:0000313" key="3">
    <source>
        <dbReference type="Proteomes" id="UP001597032"/>
    </source>
</evidence>
<sequence>MKRLLFIFITSFTIINCGSLVATKVPAEEFSQEKIIENLNLKKDKLYVISNDWMVDTFNDAESVIQFTDKEEGIVIGKYLLQGELIIADIITNDTRIFAKIKIEVKDNKAKINITPTTAINIFKEQHKLTIKDKINNLIISFENKISSINSNSW</sequence>
<name>A0ABW2Z857_9FLAO</name>
<dbReference type="InterPro" id="IPR027823">
    <property type="entry name" value="DUF4468"/>
</dbReference>
<dbReference type="Pfam" id="PF14730">
    <property type="entry name" value="DUF4468"/>
    <property type="match status" value="1"/>
</dbReference>
<dbReference type="EMBL" id="JBHTIC010000020">
    <property type="protein sequence ID" value="MFD0763013.1"/>
    <property type="molecule type" value="Genomic_DNA"/>
</dbReference>
<accession>A0ABW2Z857</accession>
<evidence type="ECO:0000313" key="2">
    <source>
        <dbReference type="EMBL" id="MFD0763013.1"/>
    </source>
</evidence>
<reference evidence="3" key="1">
    <citation type="journal article" date="2019" name="Int. J. Syst. Evol. Microbiol.">
        <title>The Global Catalogue of Microorganisms (GCM) 10K type strain sequencing project: providing services to taxonomists for standard genome sequencing and annotation.</title>
        <authorList>
            <consortium name="The Broad Institute Genomics Platform"/>
            <consortium name="The Broad Institute Genome Sequencing Center for Infectious Disease"/>
            <person name="Wu L."/>
            <person name="Ma J."/>
        </authorList>
    </citation>
    <scope>NUCLEOTIDE SEQUENCE [LARGE SCALE GENOMIC DNA]</scope>
    <source>
        <strain evidence="3">CCUG 60022</strain>
    </source>
</reference>
<comment type="caution">
    <text evidence="2">The sequence shown here is derived from an EMBL/GenBank/DDBJ whole genome shotgun (WGS) entry which is preliminary data.</text>
</comment>
<protein>
    <submittedName>
        <fullName evidence="2">DUF4468 domain-containing protein</fullName>
    </submittedName>
</protein>
<feature type="domain" description="DUF4468" evidence="1">
    <location>
        <begin position="35"/>
        <end position="115"/>
    </location>
</feature>